<feature type="region of interest" description="Disordered" evidence="1">
    <location>
        <begin position="22"/>
        <end position="50"/>
    </location>
</feature>
<feature type="compositionally biased region" description="Low complexity" evidence="1">
    <location>
        <begin position="22"/>
        <end position="49"/>
    </location>
</feature>
<proteinExistence type="predicted"/>
<protein>
    <submittedName>
        <fullName evidence="2">Uncharacterized protein</fullName>
    </submittedName>
</protein>
<sequence length="113" mass="12210">MTTARCTSDAIEGNYEKILSASGAAARPNARPASSTTTTTAEVASSAEKTPVKYEKMNDLSDLPLPAKKRRALAACKKSETRKFARMGSESKCTERVLQGDYESLIEALEYGK</sequence>
<keyword evidence="3" id="KW-1185">Reference proteome</keyword>
<dbReference type="Proteomes" id="UP001497444">
    <property type="component" value="Unassembled WGS sequence"/>
</dbReference>
<name>A0ABP0VH53_9BRYO</name>
<comment type="caution">
    <text evidence="2">The sequence shown here is derived from an EMBL/GenBank/DDBJ whole genome shotgun (WGS) entry which is preliminary data.</text>
</comment>
<evidence type="ECO:0000313" key="2">
    <source>
        <dbReference type="EMBL" id="CAK9253211.1"/>
    </source>
</evidence>
<dbReference type="EMBL" id="CAXAQS010000797">
    <property type="protein sequence ID" value="CAK9253211.1"/>
    <property type="molecule type" value="Genomic_DNA"/>
</dbReference>
<evidence type="ECO:0000313" key="3">
    <source>
        <dbReference type="Proteomes" id="UP001497444"/>
    </source>
</evidence>
<evidence type="ECO:0000256" key="1">
    <source>
        <dbReference type="SAM" id="MobiDB-lite"/>
    </source>
</evidence>
<organism evidence="2 3">
    <name type="scientific">Sphagnum jensenii</name>
    <dbReference type="NCBI Taxonomy" id="128206"/>
    <lineage>
        <taxon>Eukaryota</taxon>
        <taxon>Viridiplantae</taxon>
        <taxon>Streptophyta</taxon>
        <taxon>Embryophyta</taxon>
        <taxon>Bryophyta</taxon>
        <taxon>Sphagnophytina</taxon>
        <taxon>Sphagnopsida</taxon>
        <taxon>Sphagnales</taxon>
        <taxon>Sphagnaceae</taxon>
        <taxon>Sphagnum</taxon>
    </lineage>
</organism>
<reference evidence="2" key="1">
    <citation type="submission" date="2024-02" db="EMBL/GenBank/DDBJ databases">
        <authorList>
            <consortium name="ELIXIR-Norway"/>
            <consortium name="Elixir Norway"/>
        </authorList>
    </citation>
    <scope>NUCLEOTIDE SEQUENCE</scope>
</reference>
<accession>A0ABP0VH53</accession>
<gene>
    <name evidence="2" type="ORF">CSSPJE1EN1_LOCUS28589</name>
</gene>